<evidence type="ECO:0000313" key="3">
    <source>
        <dbReference type="Proteomes" id="UP001208656"/>
    </source>
</evidence>
<evidence type="ECO:0000313" key="2">
    <source>
        <dbReference type="EMBL" id="MCU9594072.1"/>
    </source>
</evidence>
<feature type="transmembrane region" description="Helical" evidence="1">
    <location>
        <begin position="9"/>
        <end position="30"/>
    </location>
</feature>
<dbReference type="Pfam" id="PF14089">
    <property type="entry name" value="KbaA"/>
    <property type="match status" value="1"/>
</dbReference>
<evidence type="ECO:0000256" key="1">
    <source>
        <dbReference type="SAM" id="Phobius"/>
    </source>
</evidence>
<reference evidence="2 3" key="1">
    <citation type="submission" date="2022-10" db="EMBL/GenBank/DDBJ databases">
        <title>Description of Fervidibacillus gen. nov. in the family Fervidibacillaceae fam. nov. with two species, Fervidibacillus albus sp. nov., and Fervidibacillus halotolerans sp. nov., isolated from tidal flat sediments.</title>
        <authorList>
            <person name="Kwon K.K."/>
            <person name="Yang S.-H."/>
        </authorList>
    </citation>
    <scope>NUCLEOTIDE SEQUENCE [LARGE SCALE GENOMIC DNA]</scope>
    <source>
        <strain evidence="2 3">DSM 23332</strain>
    </source>
</reference>
<proteinExistence type="predicted"/>
<comment type="caution">
    <text evidence="2">The sequence shown here is derived from an EMBL/GenBank/DDBJ whole genome shotgun (WGS) entry which is preliminary data.</text>
</comment>
<feature type="transmembrane region" description="Helical" evidence="1">
    <location>
        <begin position="146"/>
        <end position="166"/>
    </location>
</feature>
<protein>
    <submittedName>
        <fullName evidence="2">KinB-signaling pathway activation protein</fullName>
    </submittedName>
</protein>
<dbReference type="InterPro" id="IPR024164">
    <property type="entry name" value="KinB-signalling_activ"/>
</dbReference>
<feature type="transmembrane region" description="Helical" evidence="1">
    <location>
        <begin position="172"/>
        <end position="195"/>
    </location>
</feature>
<gene>
    <name evidence="2" type="ORF">OEV82_06340</name>
</gene>
<accession>A0ABT2WF66</accession>
<dbReference type="PIRSF" id="PIRSF029886">
    <property type="entry name" value="KBAA"/>
    <property type="match status" value="1"/>
</dbReference>
<feature type="transmembrane region" description="Helical" evidence="1">
    <location>
        <begin position="50"/>
        <end position="72"/>
    </location>
</feature>
<keyword evidence="1" id="KW-0812">Transmembrane</keyword>
<keyword evidence="3" id="KW-1185">Reference proteome</keyword>
<keyword evidence="1" id="KW-1133">Transmembrane helix</keyword>
<dbReference type="RefSeq" id="WP_173658174.1">
    <property type="nucleotide sequence ID" value="NZ_JAOUSE010000012.1"/>
</dbReference>
<feature type="transmembrane region" description="Helical" evidence="1">
    <location>
        <begin position="115"/>
        <end position="134"/>
    </location>
</feature>
<name>A0ABT2WF66_9BACI</name>
<dbReference type="Proteomes" id="UP001208656">
    <property type="component" value="Unassembled WGS sequence"/>
</dbReference>
<dbReference type="SMART" id="SM01251">
    <property type="entry name" value="KbaA"/>
    <property type="match status" value="1"/>
</dbReference>
<sequence length="217" mass="25545">MNIRNWVRFYLHTLLIGIGIGIITGFAVRWDDYKHLFIELNLSEIGMTTIWFMGIGAIFATLSQMGYFAYLTVHRFGLGFFRSLWNPVQVVLIAFVLFDLVYLRYNAFASSGESIWRYVLVALFLFLSGTLIAYLKVRQSNERKTFIPALFFMVCATIIEWVPVLRTNEQDWFYLMLFPLLVCNAYQILSLPRYLERSKKERMELKKRKEQEAIVKS</sequence>
<feature type="transmembrane region" description="Helical" evidence="1">
    <location>
        <begin position="84"/>
        <end position="103"/>
    </location>
</feature>
<keyword evidence="1" id="KW-0472">Membrane</keyword>
<organism evidence="2 3">
    <name type="scientific">Pallidibacillus thermolactis</name>
    <dbReference type="NCBI Taxonomy" id="251051"/>
    <lineage>
        <taxon>Bacteria</taxon>
        <taxon>Bacillati</taxon>
        <taxon>Bacillota</taxon>
        <taxon>Bacilli</taxon>
        <taxon>Bacillales</taxon>
        <taxon>Bacillaceae</taxon>
        <taxon>Pallidibacillus</taxon>
    </lineage>
</organism>
<dbReference type="EMBL" id="JAOUSE010000012">
    <property type="protein sequence ID" value="MCU9594072.1"/>
    <property type="molecule type" value="Genomic_DNA"/>
</dbReference>